<dbReference type="EMBL" id="AFVQ02000137">
    <property type="protein sequence ID" value="KLI02027.1"/>
    <property type="molecule type" value="Genomic_DNA"/>
</dbReference>
<dbReference type="PANTHER" id="PTHR30217:SF6">
    <property type="entry name" value="TRNA HYDROXYLATION PROTEIN P"/>
    <property type="match status" value="1"/>
</dbReference>
<dbReference type="PROSITE" id="PS01276">
    <property type="entry name" value="PEPTIDASE_U32"/>
    <property type="match status" value="1"/>
</dbReference>
<comment type="caution">
    <text evidence="5">The sequence shown here is derived from an EMBL/GenBank/DDBJ whole genome shotgun (WGS) entry which is preliminary data.</text>
</comment>
<protein>
    <submittedName>
        <fullName evidence="5">Protease</fullName>
    </submittedName>
</protein>
<evidence type="ECO:0000259" key="4">
    <source>
        <dbReference type="Pfam" id="PF16325"/>
    </source>
</evidence>
<evidence type="ECO:0000256" key="3">
    <source>
        <dbReference type="ARBA" id="ARBA00038374"/>
    </source>
</evidence>
<dbReference type="Gene3D" id="2.40.30.10">
    <property type="entry name" value="Translation factors"/>
    <property type="match status" value="1"/>
</dbReference>
<keyword evidence="1 5" id="KW-0645">Protease</keyword>
<accession>A0A0U1QMI7</accession>
<dbReference type="Proteomes" id="UP000035553">
    <property type="component" value="Unassembled WGS sequence"/>
</dbReference>
<sequence>MTEIKNKPEVLAPAGNLEKLKMAIRYGADAVYIGGQAYGLRSRAGNFSYEEMAEGVAFAHARGAKVFVAANMVTHEGDAGGADAFFKTLQSIGIDAVIISDPAMITICAQAAPGLAIHLSTQASATNYKTLEFWKSLGLERVVLAREVGIEEIREMRRHTDIEIEAFVHGAMCIAYSGRCTLSNHMVNRDANRGGCAQSCRWKYDLFDMDEGEARSHIQDGEPFSMSAVDLAMLRHLPDMIDAGVNSLKIEGRMKSIHYVSTVANVYRNAVDAYCKDPEHFRFDPAWEEEIWKVAQRDLSTGFYYGVPGEKEQLFGKPRKIPKYTFAAQVLDYNPETHLATLEQRNNFGVGEEVEFYGPGFVHFKQTVRDLWNEDGEPIDRAPNPMMTVTMTVDAPVEPYFLMRKK</sequence>
<gene>
    <name evidence="5" type="ORF">SINU_10325</name>
</gene>
<evidence type="ECO:0000313" key="6">
    <source>
        <dbReference type="Proteomes" id="UP000035553"/>
    </source>
</evidence>
<dbReference type="Pfam" id="PF01136">
    <property type="entry name" value="Peptidase_U32"/>
    <property type="match status" value="1"/>
</dbReference>
<dbReference type="RefSeq" id="WP_047035269.1">
    <property type="nucleotide sequence ID" value="NZ_AFVQ02000137.1"/>
</dbReference>
<feature type="domain" description="Peptidase family U32 C-terminal" evidence="4">
    <location>
        <begin position="323"/>
        <end position="404"/>
    </location>
</feature>
<evidence type="ECO:0000256" key="2">
    <source>
        <dbReference type="ARBA" id="ARBA00022801"/>
    </source>
</evidence>
<dbReference type="GO" id="GO:0006508">
    <property type="term" value="P:proteolysis"/>
    <property type="evidence" value="ECO:0007669"/>
    <property type="project" value="UniProtKB-KW"/>
</dbReference>
<keyword evidence="2" id="KW-0378">Hydrolase</keyword>
<keyword evidence="6" id="KW-1185">Reference proteome</keyword>
<dbReference type="STRING" id="1069536.SINU_10325"/>
<evidence type="ECO:0000256" key="1">
    <source>
        <dbReference type="ARBA" id="ARBA00022670"/>
    </source>
</evidence>
<name>A0A0U1QMI7_9BACL</name>
<dbReference type="PANTHER" id="PTHR30217">
    <property type="entry name" value="PEPTIDASE U32 FAMILY"/>
    <property type="match status" value="1"/>
</dbReference>
<dbReference type="Pfam" id="PF16325">
    <property type="entry name" value="Peptidase_U32_C"/>
    <property type="match status" value="1"/>
</dbReference>
<dbReference type="AlphaFoldDB" id="A0A0U1QMI7"/>
<dbReference type="InterPro" id="IPR051454">
    <property type="entry name" value="RNA/ubiquinone_mod_enzymes"/>
</dbReference>
<comment type="similarity">
    <text evidence="3">Belongs to the peptidase U32 family.</text>
</comment>
<dbReference type="InterPro" id="IPR001539">
    <property type="entry name" value="Peptidase_U32"/>
</dbReference>
<dbReference type="OrthoDB" id="9807498at2"/>
<proteinExistence type="inferred from homology"/>
<dbReference type="GO" id="GO:0008233">
    <property type="term" value="F:peptidase activity"/>
    <property type="evidence" value="ECO:0007669"/>
    <property type="project" value="UniProtKB-KW"/>
</dbReference>
<evidence type="ECO:0000313" key="5">
    <source>
        <dbReference type="EMBL" id="KLI02027.1"/>
    </source>
</evidence>
<dbReference type="InterPro" id="IPR032525">
    <property type="entry name" value="Peptidase_U32_C"/>
</dbReference>
<reference evidence="5 6" key="1">
    <citation type="journal article" date="2011" name="J. Bacteriol.">
        <title>Draft genome sequence of Sporolactobacillus inulinus strain CASD, an efficient D-lactic acid-producing bacterium with high-concentration lactate tolerance capability.</title>
        <authorList>
            <person name="Yu B."/>
            <person name="Su F."/>
            <person name="Wang L."/>
            <person name="Xu K."/>
            <person name="Zhao B."/>
            <person name="Xu P."/>
        </authorList>
    </citation>
    <scope>NUCLEOTIDE SEQUENCE [LARGE SCALE GENOMIC DNA]</scope>
    <source>
        <strain evidence="5 6">CASD</strain>
    </source>
</reference>
<organism evidence="5 6">
    <name type="scientific">Sporolactobacillus inulinus CASD</name>
    <dbReference type="NCBI Taxonomy" id="1069536"/>
    <lineage>
        <taxon>Bacteria</taxon>
        <taxon>Bacillati</taxon>
        <taxon>Bacillota</taxon>
        <taxon>Bacilli</taxon>
        <taxon>Bacillales</taxon>
        <taxon>Sporolactobacillaceae</taxon>
        <taxon>Sporolactobacillus</taxon>
    </lineage>
</organism>